<proteinExistence type="predicted"/>
<dbReference type="EMBL" id="JAVYJV010000009">
    <property type="protein sequence ID" value="KAK4362669.1"/>
    <property type="molecule type" value="Genomic_DNA"/>
</dbReference>
<dbReference type="AlphaFoldDB" id="A0AAE1S1I1"/>
<evidence type="ECO:0000313" key="1">
    <source>
        <dbReference type="EMBL" id="KAK4362669.1"/>
    </source>
</evidence>
<dbReference type="InterPro" id="IPR038763">
    <property type="entry name" value="DHH_sf"/>
</dbReference>
<dbReference type="PANTHER" id="PTHR46922">
    <property type="entry name" value="DHHA1 DOMAIN PROTEIN"/>
    <property type="match status" value="1"/>
</dbReference>
<dbReference type="Gene3D" id="3.10.310.30">
    <property type="match status" value="1"/>
</dbReference>
<dbReference type="Proteomes" id="UP001291623">
    <property type="component" value="Unassembled WGS sequence"/>
</dbReference>
<protein>
    <recommendedName>
        <fullName evidence="3">DHHA1 domain-containing protein</fullName>
    </recommendedName>
</protein>
<gene>
    <name evidence="1" type="ORF">RND71_017910</name>
</gene>
<evidence type="ECO:0000313" key="2">
    <source>
        <dbReference type="Proteomes" id="UP001291623"/>
    </source>
</evidence>
<evidence type="ECO:0008006" key="3">
    <source>
        <dbReference type="Google" id="ProtNLM"/>
    </source>
</evidence>
<name>A0AAE1S1I1_9SOLA</name>
<keyword evidence="2" id="KW-1185">Reference proteome</keyword>
<dbReference type="SUPFAM" id="SSF64182">
    <property type="entry name" value="DHH phosphoesterases"/>
    <property type="match status" value="1"/>
</dbReference>
<dbReference type="PANTHER" id="PTHR46922:SF4">
    <property type="entry name" value="DHHA1 DOMAIN PROTEIN"/>
    <property type="match status" value="1"/>
</dbReference>
<sequence>MFVVFRAYNSPRHRVNLTSTWSGTISYVNLVPMERPFAHPVLKPRRTTITRAASSVATTTTVMRKPAVLYHYPCPDGAFAALAAHLYFSSIHITPLYFPNTVYSPLRVEDLPLNEIDHVYLLDFVGPPGFVHQLKSNVDSVVVLDHHKTARELLGGGTSVSENVSKVIDMDRSGATIAYDYFKEKLITGDNDKAANGGSLKIGEFDRVRRLFEYIEDRDLWRWKLPDSKAFSSGLDGINIEYDANMNPSLFQQLLALDLKSVVEQGKISLSHKQKKINEVLEQSFEIALGAGEFGCCLAANADSLPELRSELGSQLAVKSRNMNLRGIGAVVYKVPELENDEMLKVSLRSIGDEDTTSISQAFGGGGHRNASSFMLNFAEFENWKDNLLTATIVGLCRIAHARLPDLLMVSTL</sequence>
<comment type="caution">
    <text evidence="1">The sequence shown here is derived from an EMBL/GenBank/DDBJ whole genome shotgun (WGS) entry which is preliminary data.</text>
</comment>
<accession>A0AAE1S1I1</accession>
<organism evidence="1 2">
    <name type="scientific">Anisodus tanguticus</name>
    <dbReference type="NCBI Taxonomy" id="243964"/>
    <lineage>
        <taxon>Eukaryota</taxon>
        <taxon>Viridiplantae</taxon>
        <taxon>Streptophyta</taxon>
        <taxon>Embryophyta</taxon>
        <taxon>Tracheophyta</taxon>
        <taxon>Spermatophyta</taxon>
        <taxon>Magnoliopsida</taxon>
        <taxon>eudicotyledons</taxon>
        <taxon>Gunneridae</taxon>
        <taxon>Pentapetalae</taxon>
        <taxon>asterids</taxon>
        <taxon>lamiids</taxon>
        <taxon>Solanales</taxon>
        <taxon>Solanaceae</taxon>
        <taxon>Solanoideae</taxon>
        <taxon>Hyoscyameae</taxon>
        <taxon>Anisodus</taxon>
    </lineage>
</organism>
<reference evidence="1" key="1">
    <citation type="submission" date="2023-12" db="EMBL/GenBank/DDBJ databases">
        <title>Genome assembly of Anisodus tanguticus.</title>
        <authorList>
            <person name="Wang Y.-J."/>
        </authorList>
    </citation>
    <scope>NUCLEOTIDE SEQUENCE</scope>
    <source>
        <strain evidence="1">KB-2021</strain>
        <tissue evidence="1">Leaf</tissue>
    </source>
</reference>